<reference evidence="2 3" key="1">
    <citation type="journal article" date="2025" name="Anaerobe">
        <title>Description of Anaerococcus kampingiae sp. nov., Anaerococcus groningensis sp. nov., Anaerococcus martiniensis sp. nov., and Anaerococcus cruorum sp. nov., isolated from human clinical specimens.</title>
        <authorList>
            <person name="Boiten K.E."/>
            <person name="Meijer J."/>
            <person name="van Wezel E.M."/>
            <person name="Veloo A.C.M."/>
        </authorList>
    </citation>
    <scope>NUCLEOTIDE SEQUENCE [LARGE SCALE GENOMIC DNA]</scope>
    <source>
        <strain evidence="2 3">ENR0874</strain>
    </source>
</reference>
<keyword evidence="3" id="KW-1185">Reference proteome</keyword>
<dbReference type="Pfam" id="PF14014">
    <property type="entry name" value="DUF4230"/>
    <property type="match status" value="1"/>
</dbReference>
<gene>
    <name evidence="2" type="ORF">ACCQ42_05160</name>
</gene>
<dbReference type="Proteomes" id="UP001637994">
    <property type="component" value="Unassembled WGS sequence"/>
</dbReference>
<proteinExistence type="predicted"/>
<feature type="transmembrane region" description="Helical" evidence="1">
    <location>
        <begin position="16"/>
        <end position="34"/>
    </location>
</feature>
<dbReference type="InterPro" id="IPR025324">
    <property type="entry name" value="DUF4230"/>
</dbReference>
<name>A0ABW9MEA7_9FIRM</name>
<keyword evidence="1" id="KW-0472">Membrane</keyword>
<dbReference type="RefSeq" id="WP_410035550.1">
    <property type="nucleotide sequence ID" value="NZ_JBGMEF010000018.1"/>
</dbReference>
<keyword evidence="1" id="KW-1133">Transmembrane helix</keyword>
<sequence length="206" mass="23974">MTSSKNKLRKFKNNRLVYGFLGVLILVFAAYFFGMKANIKNETKVSSDLIKNQILSVKELTTLKYKYTNVGAFENQTEFYGMKIPLTEKKFIISYDGEVNAGVNLDEIDVKVDEKNENITVKMPKAEILNNFIDEDSLTIFDERESIFNQLKLNDFSDFRKDEMKKTEKELIEKGFLEEADKKTKTAIEEILKINPLLEDYEIKFN</sequence>
<evidence type="ECO:0000313" key="3">
    <source>
        <dbReference type="Proteomes" id="UP001637994"/>
    </source>
</evidence>
<protein>
    <submittedName>
        <fullName evidence="2">DUF4230 domain-containing protein</fullName>
    </submittedName>
</protein>
<accession>A0ABW9MEA7</accession>
<dbReference type="EMBL" id="JBGMEF010000018">
    <property type="protein sequence ID" value="MFO3667156.1"/>
    <property type="molecule type" value="Genomic_DNA"/>
</dbReference>
<comment type="caution">
    <text evidence="2">The sequence shown here is derived from an EMBL/GenBank/DDBJ whole genome shotgun (WGS) entry which is preliminary data.</text>
</comment>
<keyword evidence="1" id="KW-0812">Transmembrane</keyword>
<evidence type="ECO:0000256" key="1">
    <source>
        <dbReference type="SAM" id="Phobius"/>
    </source>
</evidence>
<evidence type="ECO:0000313" key="2">
    <source>
        <dbReference type="EMBL" id="MFO3667156.1"/>
    </source>
</evidence>
<organism evidence="2 3">
    <name type="scientific">Anaerococcus kampingae</name>
    <dbReference type="NCBI Taxonomy" id="3115614"/>
    <lineage>
        <taxon>Bacteria</taxon>
        <taxon>Bacillati</taxon>
        <taxon>Bacillota</taxon>
        <taxon>Tissierellia</taxon>
        <taxon>Tissierellales</taxon>
        <taxon>Peptoniphilaceae</taxon>
        <taxon>Anaerococcus</taxon>
    </lineage>
</organism>